<dbReference type="Gene3D" id="3.30.70.1990">
    <property type="match status" value="1"/>
</dbReference>
<dbReference type="PANTHER" id="PTHR42923">
    <property type="entry name" value="PROTOPORPHYRINOGEN OXIDASE"/>
    <property type="match status" value="1"/>
</dbReference>
<dbReference type="Gene3D" id="3.50.50.60">
    <property type="entry name" value="FAD/NAD(P)-binding domain"/>
    <property type="match status" value="1"/>
</dbReference>
<keyword evidence="3" id="KW-1185">Reference proteome</keyword>
<dbReference type="RefSeq" id="WP_189427197.1">
    <property type="nucleotide sequence ID" value="NZ_BMZE01000004.1"/>
</dbReference>
<sequence>MAPLDIAVIGSGITGLSTAWLLSRTQNVTLLERASKLGGHTNTVSAKTGDGAVDVDTGFIVFNEANYPNLTALLAHLGVETAVSSMSFAVSVAEGRMEYCGRYLNGLFGQRRNLIRVEHWRLVSDILRFFREARKQIDSCPDDLSIGAFLERYGYSKAFIEDHILPISAAIWSTPSRGMLAFPARTFIEFFDNHNLLQVNGRPIWRTVKGGAQRYIDSICADGAFQSRTDVSISRVRRQANAVEIDYADGSTQSFDEVVFACHADQAMEMIADPTEAEREVLSSFKFTANRAVLHTDKNHMPRQRNLWSSWNYLRASEGESALSLTYWMNKLQPLDTKTNIFVTLNPSAEFAPGTVQQTFEYDHPLFDAAAIEAQRDLWRIQGQCRTWFAGAWMGYGFHEDGLQAGLEVAERIGGRSRPWSVPAHRDRIAHTWVEDLGSTWAAE</sequence>
<protein>
    <submittedName>
        <fullName evidence="2">NAD/FAD-binding protein</fullName>
    </submittedName>
</protein>
<dbReference type="InterPro" id="IPR002937">
    <property type="entry name" value="Amino_oxidase"/>
</dbReference>
<dbReference type="AlphaFoldDB" id="A0A918SG84"/>
<feature type="domain" description="Amine oxidase" evidence="1">
    <location>
        <begin position="13"/>
        <end position="287"/>
    </location>
</feature>
<dbReference type="InterPro" id="IPR036188">
    <property type="entry name" value="FAD/NAD-bd_sf"/>
</dbReference>
<dbReference type="EMBL" id="BMZE01000004">
    <property type="protein sequence ID" value="GHA36891.1"/>
    <property type="molecule type" value="Genomic_DNA"/>
</dbReference>
<dbReference type="Pfam" id="PF01593">
    <property type="entry name" value="Amino_oxidase"/>
    <property type="match status" value="1"/>
</dbReference>
<dbReference type="InterPro" id="IPR050464">
    <property type="entry name" value="Zeta_carotene_desat/Oxidored"/>
</dbReference>
<reference evidence="2" key="2">
    <citation type="submission" date="2020-09" db="EMBL/GenBank/DDBJ databases">
        <authorList>
            <person name="Sun Q."/>
            <person name="Kim S."/>
        </authorList>
    </citation>
    <scope>NUCLEOTIDE SEQUENCE</scope>
    <source>
        <strain evidence="2">KCTC 32437</strain>
    </source>
</reference>
<accession>A0A918SG84</accession>
<dbReference type="PANTHER" id="PTHR42923:SF17">
    <property type="entry name" value="AMINE OXIDASE DOMAIN-CONTAINING PROTEIN"/>
    <property type="match status" value="1"/>
</dbReference>
<evidence type="ECO:0000259" key="1">
    <source>
        <dbReference type="Pfam" id="PF01593"/>
    </source>
</evidence>
<name>A0A918SG84_9HYPH</name>
<evidence type="ECO:0000313" key="2">
    <source>
        <dbReference type="EMBL" id="GHA36891.1"/>
    </source>
</evidence>
<reference evidence="2" key="1">
    <citation type="journal article" date="2014" name="Int. J. Syst. Evol. Microbiol.">
        <title>Complete genome sequence of Corynebacterium casei LMG S-19264T (=DSM 44701T), isolated from a smear-ripened cheese.</title>
        <authorList>
            <consortium name="US DOE Joint Genome Institute (JGI-PGF)"/>
            <person name="Walter F."/>
            <person name="Albersmeier A."/>
            <person name="Kalinowski J."/>
            <person name="Ruckert C."/>
        </authorList>
    </citation>
    <scope>NUCLEOTIDE SEQUENCE</scope>
    <source>
        <strain evidence="2">KCTC 32437</strain>
    </source>
</reference>
<comment type="caution">
    <text evidence="2">The sequence shown here is derived from an EMBL/GenBank/DDBJ whole genome shotgun (WGS) entry which is preliminary data.</text>
</comment>
<evidence type="ECO:0000313" key="3">
    <source>
        <dbReference type="Proteomes" id="UP000646579"/>
    </source>
</evidence>
<gene>
    <name evidence="2" type="ORF">GCM10007989_36280</name>
</gene>
<dbReference type="GO" id="GO:0016491">
    <property type="term" value="F:oxidoreductase activity"/>
    <property type="evidence" value="ECO:0007669"/>
    <property type="project" value="InterPro"/>
</dbReference>
<organism evidence="2 3">
    <name type="scientific">Devosia pacifica</name>
    <dbReference type="NCBI Taxonomy" id="1335967"/>
    <lineage>
        <taxon>Bacteria</taxon>
        <taxon>Pseudomonadati</taxon>
        <taxon>Pseudomonadota</taxon>
        <taxon>Alphaproteobacteria</taxon>
        <taxon>Hyphomicrobiales</taxon>
        <taxon>Devosiaceae</taxon>
        <taxon>Devosia</taxon>
    </lineage>
</organism>
<dbReference type="SUPFAM" id="SSF51905">
    <property type="entry name" value="FAD/NAD(P)-binding domain"/>
    <property type="match status" value="1"/>
</dbReference>
<proteinExistence type="predicted"/>
<dbReference type="Proteomes" id="UP000646579">
    <property type="component" value="Unassembled WGS sequence"/>
</dbReference>
<dbReference type="Gene3D" id="1.10.405.20">
    <property type="match status" value="1"/>
</dbReference>